<evidence type="ECO:0000256" key="2">
    <source>
        <dbReference type="SAM" id="Phobius"/>
    </source>
</evidence>
<evidence type="ECO:0000313" key="3">
    <source>
        <dbReference type="EMBL" id="TBU34415.1"/>
    </source>
</evidence>
<dbReference type="EMBL" id="ML143388">
    <property type="protein sequence ID" value="TBU34415.1"/>
    <property type="molecule type" value="Genomic_DNA"/>
</dbReference>
<protein>
    <submittedName>
        <fullName evidence="3">Uncharacterized protein</fullName>
    </submittedName>
</protein>
<keyword evidence="2" id="KW-0472">Membrane</keyword>
<dbReference type="AlphaFoldDB" id="A0A4Q9N2L7"/>
<organism evidence="3">
    <name type="scientific">Dichomitus squalens</name>
    <dbReference type="NCBI Taxonomy" id="114155"/>
    <lineage>
        <taxon>Eukaryota</taxon>
        <taxon>Fungi</taxon>
        <taxon>Dikarya</taxon>
        <taxon>Basidiomycota</taxon>
        <taxon>Agaricomycotina</taxon>
        <taxon>Agaricomycetes</taxon>
        <taxon>Polyporales</taxon>
        <taxon>Polyporaceae</taxon>
        <taxon>Dichomitus</taxon>
    </lineage>
</organism>
<keyword evidence="2" id="KW-1133">Transmembrane helix</keyword>
<feature type="compositionally biased region" description="Polar residues" evidence="1">
    <location>
        <begin position="164"/>
        <end position="173"/>
    </location>
</feature>
<feature type="region of interest" description="Disordered" evidence="1">
    <location>
        <begin position="164"/>
        <end position="184"/>
    </location>
</feature>
<keyword evidence="2" id="KW-0812">Transmembrane</keyword>
<name>A0A4Q9N2L7_9APHY</name>
<evidence type="ECO:0000256" key="1">
    <source>
        <dbReference type="SAM" id="MobiDB-lite"/>
    </source>
</evidence>
<reference evidence="3" key="1">
    <citation type="submission" date="2019-01" db="EMBL/GenBank/DDBJ databases">
        <title>Draft genome sequences of three monokaryotic isolates of the white-rot basidiomycete fungus Dichomitus squalens.</title>
        <authorList>
            <consortium name="DOE Joint Genome Institute"/>
            <person name="Lopez S.C."/>
            <person name="Andreopoulos B."/>
            <person name="Pangilinan J."/>
            <person name="Lipzen A."/>
            <person name="Riley R."/>
            <person name="Ahrendt S."/>
            <person name="Ng V."/>
            <person name="Barry K."/>
            <person name="Daum C."/>
            <person name="Grigoriev I.V."/>
            <person name="Hilden K.S."/>
            <person name="Makela M.R."/>
            <person name="de Vries R.P."/>
        </authorList>
    </citation>
    <scope>NUCLEOTIDE SEQUENCE [LARGE SCALE GENOMIC DNA]</scope>
    <source>
        <strain evidence="3">OM18370.1</strain>
    </source>
</reference>
<feature type="transmembrane region" description="Helical" evidence="2">
    <location>
        <begin position="112"/>
        <end position="135"/>
    </location>
</feature>
<accession>A0A4Q9N2L7</accession>
<sequence>MFYGAVNLEGQRWTVSGDTTLYKASTMWLVCDALLYNQDGLVATTSYTVNISANDPNVGGLKFCLNSTTVFANPNVASTNTSSSVPSGSSRVASGPGLEIGSPAHQSYTGKMVAGVVCAIAGLTIIAGAFVCYLCRERAAAAAREPPIAPSRFADLETTAVPTSVRASTTHPGNVSVDASPLSPLPSKLATEQIAAATRMNPHPIESHL</sequence>
<gene>
    <name evidence="3" type="ORF">BD311DRAFT_860911</name>
</gene>
<dbReference type="Proteomes" id="UP000292957">
    <property type="component" value="Unassembled WGS sequence"/>
</dbReference>
<proteinExistence type="predicted"/>